<evidence type="ECO:0000313" key="7">
    <source>
        <dbReference type="Proteomes" id="UP001183682"/>
    </source>
</evidence>
<dbReference type="InterPro" id="IPR000361">
    <property type="entry name" value="ATAP_core_dom"/>
</dbReference>
<dbReference type="Proteomes" id="UP000439965">
    <property type="component" value="Unassembled WGS sequence"/>
</dbReference>
<accession>A0A366U510</accession>
<reference evidence="4 6" key="2">
    <citation type="submission" date="2020-03" db="EMBL/GenBank/DDBJ databases">
        <title>Characterization of ganglioside-mimicking enterococci.</title>
        <authorList>
            <person name="Patry R.T."/>
            <person name="Nothaft H."/>
            <person name="Bridger R."/>
            <person name="Shajahan A."/>
            <person name="Huynh S."/>
            <person name="Sanchez S."/>
            <person name="Azadi P."/>
            <person name="Cooper K."/>
            <person name="Miller W.G."/>
            <person name="Parker C.T."/>
            <person name="Wells L."/>
            <person name="Szymanski C.M."/>
        </authorList>
    </citation>
    <scope>NUCLEOTIDE SEQUENCE [LARGE SCALE GENOMIC DNA]</scope>
    <source>
        <strain evidence="4 6">EGM181</strain>
    </source>
</reference>
<evidence type="ECO:0000313" key="4">
    <source>
        <dbReference type="EMBL" id="QOG26634.1"/>
    </source>
</evidence>
<feature type="domain" description="Core" evidence="1">
    <location>
        <begin position="2"/>
        <end position="114"/>
    </location>
</feature>
<evidence type="ECO:0000313" key="2">
    <source>
        <dbReference type="EMBL" id="MDT2691334.1"/>
    </source>
</evidence>
<evidence type="ECO:0000313" key="5">
    <source>
        <dbReference type="Proteomes" id="UP000439965"/>
    </source>
</evidence>
<evidence type="ECO:0000313" key="3">
    <source>
        <dbReference type="EMBL" id="MXS25165.1"/>
    </source>
</evidence>
<sequence>MMELKMSQAVINKLEGYHSNEGALLLDLDDGVGPYSKLGICSLDTSFRFLLVSDKEVPAPYTITLSSAVGPIYIKDYTANYFDQEPKLNLNERFQSIMLETESGVVDRNVEIIDLRKQSF</sequence>
<reference evidence="3 5" key="1">
    <citation type="submission" date="2019-04" db="EMBL/GenBank/DDBJ databases">
        <title>Step-wise assembly of the neonatal virome modulated by breast feeding.</title>
        <authorList>
            <person name="Liang G."/>
            <person name="Bushman F."/>
        </authorList>
    </citation>
    <scope>NUCLEOTIDE SEQUENCE [LARGE SCALE GENOMIC DNA]</scope>
    <source>
        <strain evidence="3 5">E3404</strain>
    </source>
</reference>
<evidence type="ECO:0000259" key="1">
    <source>
        <dbReference type="Pfam" id="PF01521"/>
    </source>
</evidence>
<dbReference type="EMBL" id="JARPZN010000013">
    <property type="protein sequence ID" value="MDT2691334.1"/>
    <property type="molecule type" value="Genomic_DNA"/>
</dbReference>
<name>A0A366U510_ENTGA</name>
<reference evidence="2" key="3">
    <citation type="submission" date="2023-03" db="EMBL/GenBank/DDBJ databases">
        <authorList>
            <person name="Shen W."/>
            <person name="Cai J."/>
        </authorList>
    </citation>
    <scope>NUCLEOTIDE SEQUENCE</scope>
    <source>
        <strain evidence="2">K69-2</strain>
    </source>
</reference>
<organism evidence="2 7">
    <name type="scientific">Enterococcus gallinarum</name>
    <dbReference type="NCBI Taxonomy" id="1353"/>
    <lineage>
        <taxon>Bacteria</taxon>
        <taxon>Bacillati</taxon>
        <taxon>Bacillota</taxon>
        <taxon>Bacilli</taxon>
        <taxon>Lactobacillales</taxon>
        <taxon>Enterococcaceae</taxon>
        <taxon>Enterococcus</taxon>
    </lineage>
</organism>
<dbReference type="SUPFAM" id="SSF89360">
    <property type="entry name" value="HesB-like domain"/>
    <property type="match status" value="1"/>
</dbReference>
<dbReference type="EMBL" id="CP050485">
    <property type="protein sequence ID" value="QOG26634.1"/>
    <property type="molecule type" value="Genomic_DNA"/>
</dbReference>
<dbReference type="Pfam" id="PF01521">
    <property type="entry name" value="Fe-S_biosyn"/>
    <property type="match status" value="1"/>
</dbReference>
<proteinExistence type="predicted"/>
<dbReference type="Proteomes" id="UP001183682">
    <property type="component" value="Unassembled WGS sequence"/>
</dbReference>
<dbReference type="AlphaFoldDB" id="A0A366U510"/>
<protein>
    <submittedName>
        <fullName evidence="2">Iron-sulfur cluster biosynthesis family protein</fullName>
    </submittedName>
</protein>
<dbReference type="Proteomes" id="UP000516696">
    <property type="component" value="Chromosome"/>
</dbReference>
<dbReference type="Gene3D" id="2.60.300.12">
    <property type="entry name" value="HesB-like domain"/>
    <property type="match status" value="1"/>
</dbReference>
<gene>
    <name evidence="4" type="ORF">EGM181_04830</name>
    <name evidence="3" type="ORF">GTI89_03615</name>
    <name evidence="2" type="ORF">P7E30_14255</name>
</gene>
<dbReference type="RefSeq" id="WP_003127663.1">
    <property type="nucleotide sequence ID" value="NZ_BTSN01000003.1"/>
</dbReference>
<dbReference type="EMBL" id="WVTI01000002">
    <property type="protein sequence ID" value="MXS25165.1"/>
    <property type="molecule type" value="Genomic_DNA"/>
</dbReference>
<dbReference type="InterPro" id="IPR035903">
    <property type="entry name" value="HesB-like_dom_sf"/>
</dbReference>
<evidence type="ECO:0000313" key="6">
    <source>
        <dbReference type="Proteomes" id="UP000516696"/>
    </source>
</evidence>